<dbReference type="Pfam" id="PF21338">
    <property type="entry name" value="Top1B_N_bact"/>
    <property type="match status" value="1"/>
</dbReference>
<accession>A0A1M6FPS0</accession>
<dbReference type="InterPro" id="IPR049331">
    <property type="entry name" value="Top1B_N_bact"/>
</dbReference>
<evidence type="ECO:0000313" key="9">
    <source>
        <dbReference type="EMBL" id="SHI99664.1"/>
    </source>
</evidence>
<evidence type="ECO:0000259" key="7">
    <source>
        <dbReference type="Pfam" id="PF01028"/>
    </source>
</evidence>
<keyword evidence="5" id="KW-0238">DNA-binding</keyword>
<evidence type="ECO:0000256" key="3">
    <source>
        <dbReference type="ARBA" id="ARBA00012891"/>
    </source>
</evidence>
<dbReference type="OrthoDB" id="9778962at2"/>
<gene>
    <name evidence="9" type="ORF">SAMN05444417_2434</name>
</gene>
<evidence type="ECO:0000256" key="4">
    <source>
        <dbReference type="ARBA" id="ARBA00023029"/>
    </source>
</evidence>
<protein>
    <recommendedName>
        <fullName evidence="3">DNA topoisomerase</fullName>
        <ecNumber evidence="3">5.6.2.1</ecNumber>
    </recommendedName>
</protein>
<dbReference type="SUPFAM" id="SSF55869">
    <property type="entry name" value="DNA topoisomerase I domain"/>
    <property type="match status" value="1"/>
</dbReference>
<name>A0A1M6FPS0_9RHOB</name>
<proteinExistence type="inferred from homology"/>
<evidence type="ECO:0000259" key="8">
    <source>
        <dbReference type="Pfam" id="PF21338"/>
    </source>
</evidence>
<dbReference type="EC" id="5.6.2.1" evidence="3"/>
<dbReference type="InterPro" id="IPR035447">
    <property type="entry name" value="DNA_topo_I_N_sf"/>
</dbReference>
<dbReference type="InterPro" id="IPR001631">
    <property type="entry name" value="TopoI"/>
</dbReference>
<keyword evidence="10" id="KW-1185">Reference proteome</keyword>
<reference evidence="9 10" key="1">
    <citation type="submission" date="2016-11" db="EMBL/GenBank/DDBJ databases">
        <authorList>
            <person name="Jaros S."/>
            <person name="Januszkiewicz K."/>
            <person name="Wedrychowicz H."/>
        </authorList>
    </citation>
    <scope>NUCLEOTIDE SEQUENCE [LARGE SCALE GENOMIC DNA]</scope>
    <source>
        <strain evidence="9 10">DSM 100565</strain>
    </source>
</reference>
<dbReference type="PROSITE" id="PS52038">
    <property type="entry name" value="TOPO_IB_2"/>
    <property type="match status" value="1"/>
</dbReference>
<evidence type="ECO:0000313" key="10">
    <source>
        <dbReference type="Proteomes" id="UP000184292"/>
    </source>
</evidence>
<dbReference type="SUPFAM" id="SSF56349">
    <property type="entry name" value="DNA breaking-rejoining enzymes"/>
    <property type="match status" value="1"/>
</dbReference>
<dbReference type="EMBL" id="FQYO01000004">
    <property type="protein sequence ID" value="SHI99664.1"/>
    <property type="molecule type" value="Genomic_DNA"/>
</dbReference>
<evidence type="ECO:0000256" key="6">
    <source>
        <dbReference type="ARBA" id="ARBA00023235"/>
    </source>
</evidence>
<evidence type="ECO:0000256" key="1">
    <source>
        <dbReference type="ARBA" id="ARBA00000213"/>
    </source>
</evidence>
<feature type="domain" description="DNA topoisomerase IB N-terminal" evidence="8">
    <location>
        <begin position="24"/>
        <end position="72"/>
    </location>
</feature>
<organism evidence="9 10">
    <name type="scientific">Wenxinia saemankumensis</name>
    <dbReference type="NCBI Taxonomy" id="1447782"/>
    <lineage>
        <taxon>Bacteria</taxon>
        <taxon>Pseudomonadati</taxon>
        <taxon>Pseudomonadota</taxon>
        <taxon>Alphaproteobacteria</taxon>
        <taxon>Rhodobacterales</taxon>
        <taxon>Roseobacteraceae</taxon>
        <taxon>Wenxinia</taxon>
    </lineage>
</organism>
<dbReference type="PRINTS" id="PR00416">
    <property type="entry name" value="EUTPISMRASEI"/>
</dbReference>
<keyword evidence="6 9" id="KW-0413">Isomerase</keyword>
<dbReference type="InterPro" id="IPR013500">
    <property type="entry name" value="TopoI_cat_euk"/>
</dbReference>
<dbReference type="GO" id="GO:0003917">
    <property type="term" value="F:DNA topoisomerase type I (single strand cut, ATP-independent) activity"/>
    <property type="evidence" value="ECO:0007669"/>
    <property type="project" value="UniProtKB-EC"/>
</dbReference>
<evidence type="ECO:0000256" key="5">
    <source>
        <dbReference type="ARBA" id="ARBA00023125"/>
    </source>
</evidence>
<dbReference type="InterPro" id="IPR011010">
    <property type="entry name" value="DNA_brk_join_enz"/>
</dbReference>
<dbReference type="Gene3D" id="3.90.15.10">
    <property type="entry name" value="Topoisomerase I, Chain A, domain 3"/>
    <property type="match status" value="1"/>
</dbReference>
<dbReference type="Gene3D" id="3.30.66.10">
    <property type="entry name" value="DNA topoisomerase I domain"/>
    <property type="match status" value="1"/>
</dbReference>
<keyword evidence="4" id="KW-0799">Topoisomerase</keyword>
<comment type="similarity">
    <text evidence="2">Belongs to the type IB topoisomerase family.</text>
</comment>
<sequence>MPPPGLTYYPDTRPGISRRRAGRGWSYRAPDGTTIDDREERRRIAALAVPPAYEKVWISPRADGHLQATGYDARARKQYRYHPGFREFQEAKKYDQLAAFGAALPRIRRRVAEDLRGEAGERDFAIAAVIALIDQAAIRVGHADYTVENRTYGATTLTRRHLRLGAGALRLKFKGKGGKPVDTVLKSRTLERVFGQLHDLPGRELISWIDDEGTPHAVHSGEVNARLSEIVESPGITAKTFRTWAGSEAALDAALSAERLTIRALSEAAAARLSNTPTIARNSYIHPAVIALAEEGGDLHRLTEDLPDTRGLRKTERALLRLIS</sequence>
<feature type="domain" description="DNA topoisomerase I catalytic core eukaryotic-type" evidence="7">
    <location>
        <begin position="85"/>
        <end position="256"/>
    </location>
</feature>
<dbReference type="STRING" id="1447782.SAMN05444417_2434"/>
<dbReference type="GO" id="GO:0006265">
    <property type="term" value="P:DNA topological change"/>
    <property type="evidence" value="ECO:0007669"/>
    <property type="project" value="InterPro"/>
</dbReference>
<comment type="catalytic activity">
    <reaction evidence="1">
        <text>ATP-independent breakage of single-stranded DNA, followed by passage and rejoining.</text>
        <dbReference type="EC" id="5.6.2.1"/>
    </reaction>
</comment>
<dbReference type="Pfam" id="PF01028">
    <property type="entry name" value="Topoisom_I"/>
    <property type="match status" value="1"/>
</dbReference>
<dbReference type="Gene3D" id="1.10.132.120">
    <property type="match status" value="1"/>
</dbReference>
<evidence type="ECO:0000256" key="2">
    <source>
        <dbReference type="ARBA" id="ARBA00006645"/>
    </source>
</evidence>
<dbReference type="RefSeq" id="WP_073330758.1">
    <property type="nucleotide sequence ID" value="NZ_FQYO01000004.1"/>
</dbReference>
<dbReference type="GO" id="GO:0003677">
    <property type="term" value="F:DNA binding"/>
    <property type="evidence" value="ECO:0007669"/>
    <property type="project" value="UniProtKB-KW"/>
</dbReference>
<dbReference type="Proteomes" id="UP000184292">
    <property type="component" value="Unassembled WGS sequence"/>
</dbReference>
<dbReference type="InterPro" id="IPR014711">
    <property type="entry name" value="TopoI_cat_a-hlx-sub_euk"/>
</dbReference>
<dbReference type="AlphaFoldDB" id="A0A1M6FPS0"/>